<dbReference type="OrthoDB" id="72638at2"/>
<evidence type="ECO:0000313" key="3">
    <source>
        <dbReference type="Proteomes" id="UP000095412"/>
    </source>
</evidence>
<dbReference type="EMBL" id="FMPI01000016">
    <property type="protein sequence ID" value="SCT24551.1"/>
    <property type="molecule type" value="Genomic_DNA"/>
</dbReference>
<sequence length="83" mass="9782">MTNRAQSYRKFMGYTQIQMAKLLNISVQAYRNKEKGKTPFKDIEKVKIKKEVQKNGFEDITIDEIFFGNKVAKSFQENNEEVK</sequence>
<dbReference type="SUPFAM" id="SSF47413">
    <property type="entry name" value="lambda repressor-like DNA-binding domains"/>
    <property type="match status" value="1"/>
</dbReference>
<dbReference type="InterPro" id="IPR010982">
    <property type="entry name" value="Lambda_DNA-bd_dom_sf"/>
</dbReference>
<dbReference type="InterPro" id="IPR001387">
    <property type="entry name" value="Cro/C1-type_HTH"/>
</dbReference>
<dbReference type="GO" id="GO:0003677">
    <property type="term" value="F:DNA binding"/>
    <property type="evidence" value="ECO:0007669"/>
    <property type="project" value="InterPro"/>
</dbReference>
<accession>A0A1D4PNJ1</accession>
<dbReference type="Gene3D" id="1.10.260.40">
    <property type="entry name" value="lambda repressor-like DNA-binding domains"/>
    <property type="match status" value="1"/>
</dbReference>
<dbReference type="Proteomes" id="UP000095768">
    <property type="component" value="Unassembled WGS sequence"/>
</dbReference>
<dbReference type="RefSeq" id="WP_069996186.1">
    <property type="nucleotide sequence ID" value="NZ_FMPG01000012.1"/>
</dbReference>
<gene>
    <name evidence="2" type="ORF">SAMEA2297795_02230</name>
    <name evidence="1" type="ORF">SAMEA2297796_02013</name>
</gene>
<dbReference type="Proteomes" id="UP000095412">
    <property type="component" value="Unassembled WGS sequence"/>
</dbReference>
<name>A0A1D4PNJ1_9STAP</name>
<dbReference type="AlphaFoldDB" id="A0A1D4PNJ1"/>
<protein>
    <submittedName>
        <fullName evidence="2">Ps3 protein 14 family transcriptional regulator</fullName>
    </submittedName>
</protein>
<dbReference type="CDD" id="cd00093">
    <property type="entry name" value="HTH_XRE"/>
    <property type="match status" value="1"/>
</dbReference>
<reference evidence="2 4" key="2">
    <citation type="submission" date="2016-09" db="EMBL/GenBank/DDBJ databases">
        <authorList>
            <consortium name="Pathogen Informatics"/>
        </authorList>
    </citation>
    <scope>NUCLEOTIDE SEQUENCE [LARGE SCALE GENOMIC DNA]</scope>
    <source>
        <strain evidence="2 4">82B</strain>
    </source>
</reference>
<evidence type="ECO:0000313" key="1">
    <source>
        <dbReference type="EMBL" id="SCT24551.1"/>
    </source>
</evidence>
<keyword evidence="3" id="KW-1185">Reference proteome</keyword>
<reference evidence="1 3" key="1">
    <citation type="submission" date="2016-09" db="EMBL/GenBank/DDBJ databases">
        <authorList>
            <consortium name="Pathogen Informatics"/>
            <person name="Sun Q."/>
            <person name="Inoue M."/>
        </authorList>
    </citation>
    <scope>NUCLEOTIDE SEQUENCE [LARGE SCALE GENOMIC DNA]</scope>
    <source>
        <strain evidence="1 3">82C</strain>
    </source>
</reference>
<evidence type="ECO:0000313" key="4">
    <source>
        <dbReference type="Proteomes" id="UP000095768"/>
    </source>
</evidence>
<evidence type="ECO:0000313" key="2">
    <source>
        <dbReference type="EMBL" id="SCT31410.1"/>
    </source>
</evidence>
<dbReference type="EMBL" id="FMPG01000012">
    <property type="protein sequence ID" value="SCT31410.1"/>
    <property type="molecule type" value="Genomic_DNA"/>
</dbReference>
<organism evidence="2 4">
    <name type="scientific">Staphylococcus caeli</name>
    <dbReference type="NCBI Taxonomy" id="2201815"/>
    <lineage>
        <taxon>Bacteria</taxon>
        <taxon>Bacillati</taxon>
        <taxon>Bacillota</taxon>
        <taxon>Bacilli</taxon>
        <taxon>Bacillales</taxon>
        <taxon>Staphylococcaceae</taxon>
        <taxon>Staphylococcus</taxon>
    </lineage>
</organism>
<proteinExistence type="predicted"/>